<gene>
    <name evidence="2" type="ORF">L613_000500000370</name>
</gene>
<dbReference type="Proteomes" id="UP000321583">
    <property type="component" value="Unassembled WGS sequence"/>
</dbReference>
<feature type="region of interest" description="Disordered" evidence="1">
    <location>
        <begin position="17"/>
        <end position="37"/>
    </location>
</feature>
<accession>A0A562D8Q6</accession>
<evidence type="ECO:0000313" key="2">
    <source>
        <dbReference type="EMBL" id="TWH05972.1"/>
    </source>
</evidence>
<dbReference type="EMBL" id="VLJS01000080">
    <property type="protein sequence ID" value="TWH05972.1"/>
    <property type="molecule type" value="Genomic_DNA"/>
</dbReference>
<dbReference type="RefSeq" id="WP_019397880.1">
    <property type="nucleotide sequence ID" value="NZ_VLJS01000080.1"/>
</dbReference>
<protein>
    <submittedName>
        <fullName evidence="2">Uncharacterized protein</fullName>
    </submittedName>
</protein>
<comment type="caution">
    <text evidence="2">The sequence shown here is derived from an EMBL/GenBank/DDBJ whole genome shotgun (WGS) entry which is preliminary data.</text>
</comment>
<reference evidence="2 3" key="1">
    <citation type="submission" date="2019-07" db="EMBL/GenBank/DDBJ databases">
        <title>Genome sequencing of lignin-degrading bacterial isolates.</title>
        <authorList>
            <person name="Gladden J."/>
        </authorList>
    </citation>
    <scope>NUCLEOTIDE SEQUENCE [LARGE SCALE GENOMIC DNA]</scope>
    <source>
        <strain evidence="2 3">J19</strain>
    </source>
</reference>
<dbReference type="AlphaFoldDB" id="A0A562D8Q6"/>
<keyword evidence="3" id="KW-1185">Reference proteome</keyword>
<organism evidence="2 3">
    <name type="scientific">Pseudoxanthomonas taiwanensis J19</name>
    <dbReference type="NCBI Taxonomy" id="935569"/>
    <lineage>
        <taxon>Bacteria</taxon>
        <taxon>Pseudomonadati</taxon>
        <taxon>Pseudomonadota</taxon>
        <taxon>Gammaproteobacteria</taxon>
        <taxon>Lysobacterales</taxon>
        <taxon>Lysobacteraceae</taxon>
        <taxon>Pseudoxanthomonas</taxon>
    </lineage>
</organism>
<evidence type="ECO:0000256" key="1">
    <source>
        <dbReference type="SAM" id="MobiDB-lite"/>
    </source>
</evidence>
<dbReference type="OrthoDB" id="6024827at2"/>
<sequence length="89" mass="9554">MIRGLFVGGVVDNTEIDLDPGKPPMHYPPDGGGGQSRYRLRQVGTGQDGEVACAVYGAPDTPYAEVARVSGERGYARRFEVALQEIEGE</sequence>
<evidence type="ECO:0000313" key="3">
    <source>
        <dbReference type="Proteomes" id="UP000321583"/>
    </source>
</evidence>
<name>A0A562D8Q6_9GAMM</name>
<proteinExistence type="predicted"/>